<organism evidence="1 2">
    <name type="scientific">Macrolepiota fuliginosa MF-IS2</name>
    <dbReference type="NCBI Taxonomy" id="1400762"/>
    <lineage>
        <taxon>Eukaryota</taxon>
        <taxon>Fungi</taxon>
        <taxon>Dikarya</taxon>
        <taxon>Basidiomycota</taxon>
        <taxon>Agaricomycotina</taxon>
        <taxon>Agaricomycetes</taxon>
        <taxon>Agaricomycetidae</taxon>
        <taxon>Agaricales</taxon>
        <taxon>Agaricineae</taxon>
        <taxon>Agaricaceae</taxon>
        <taxon>Macrolepiota</taxon>
    </lineage>
</organism>
<sequence>MGNSSSSRASYASHSTHSSTLTLVASPGVTISRDDVVLLLLGPVGAETTLFGKLVTHTKTSASESLCGPTHFSEDNVQFYETAAPGSGKRVVLIIPPSLDGDKITEEIVIQGVIAQLFILEIAAIKTILTSIMSSTSVKLPAATIFHLRGF</sequence>
<dbReference type="EMBL" id="MU151247">
    <property type="protein sequence ID" value="KAF9446407.1"/>
    <property type="molecule type" value="Genomic_DNA"/>
</dbReference>
<dbReference type="AlphaFoldDB" id="A0A9P6C0B4"/>
<accession>A0A9P6C0B4</accession>
<proteinExistence type="predicted"/>
<gene>
    <name evidence="1" type="ORF">P691DRAFT_776880</name>
</gene>
<keyword evidence="2" id="KW-1185">Reference proteome</keyword>
<dbReference type="Proteomes" id="UP000807342">
    <property type="component" value="Unassembled WGS sequence"/>
</dbReference>
<comment type="caution">
    <text evidence="1">The sequence shown here is derived from an EMBL/GenBank/DDBJ whole genome shotgun (WGS) entry which is preliminary data.</text>
</comment>
<name>A0A9P6C0B4_9AGAR</name>
<evidence type="ECO:0000313" key="1">
    <source>
        <dbReference type="EMBL" id="KAF9446407.1"/>
    </source>
</evidence>
<protein>
    <submittedName>
        <fullName evidence="1">Uncharacterized protein</fullName>
    </submittedName>
</protein>
<reference evidence="1" key="1">
    <citation type="submission" date="2020-11" db="EMBL/GenBank/DDBJ databases">
        <authorList>
            <consortium name="DOE Joint Genome Institute"/>
            <person name="Ahrendt S."/>
            <person name="Riley R."/>
            <person name="Andreopoulos W."/>
            <person name="Labutti K."/>
            <person name="Pangilinan J."/>
            <person name="Ruiz-Duenas F.J."/>
            <person name="Barrasa J.M."/>
            <person name="Sanchez-Garcia M."/>
            <person name="Camarero S."/>
            <person name="Miyauchi S."/>
            <person name="Serrano A."/>
            <person name="Linde D."/>
            <person name="Babiker R."/>
            <person name="Drula E."/>
            <person name="Ayuso-Fernandez I."/>
            <person name="Pacheco R."/>
            <person name="Padilla G."/>
            <person name="Ferreira P."/>
            <person name="Barriuso J."/>
            <person name="Kellner H."/>
            <person name="Castanera R."/>
            <person name="Alfaro M."/>
            <person name="Ramirez L."/>
            <person name="Pisabarro A.G."/>
            <person name="Kuo A."/>
            <person name="Tritt A."/>
            <person name="Lipzen A."/>
            <person name="He G."/>
            <person name="Yan M."/>
            <person name="Ng V."/>
            <person name="Cullen D."/>
            <person name="Martin F."/>
            <person name="Rosso M.-N."/>
            <person name="Henrissat B."/>
            <person name="Hibbett D."/>
            <person name="Martinez A.T."/>
            <person name="Grigoriev I.V."/>
        </authorList>
    </citation>
    <scope>NUCLEOTIDE SEQUENCE</scope>
    <source>
        <strain evidence="1">MF-IS2</strain>
    </source>
</reference>
<evidence type="ECO:0000313" key="2">
    <source>
        <dbReference type="Proteomes" id="UP000807342"/>
    </source>
</evidence>